<dbReference type="PANTHER" id="PTHR33281">
    <property type="entry name" value="UPF0187 PROTEIN YNEE"/>
    <property type="match status" value="1"/>
</dbReference>
<dbReference type="Pfam" id="PF25539">
    <property type="entry name" value="Bestrophin_2"/>
    <property type="match status" value="1"/>
</dbReference>
<keyword evidence="2" id="KW-0813">Transport</keyword>
<dbReference type="GO" id="GO:0005886">
    <property type="term" value="C:plasma membrane"/>
    <property type="evidence" value="ECO:0007669"/>
    <property type="project" value="UniProtKB-SubCell"/>
</dbReference>
<name>A0A318KJS6_9NEIS</name>
<keyword evidence="4 9" id="KW-0812">Transmembrane</keyword>
<organism evidence="10 11">
    <name type="scientific">Rivihabitans pingtungensis</name>
    <dbReference type="NCBI Taxonomy" id="1054498"/>
    <lineage>
        <taxon>Bacteria</taxon>
        <taxon>Pseudomonadati</taxon>
        <taxon>Pseudomonadota</taxon>
        <taxon>Betaproteobacteria</taxon>
        <taxon>Neisseriales</taxon>
        <taxon>Aquaspirillaceae</taxon>
        <taxon>Rivihabitans</taxon>
    </lineage>
</organism>
<feature type="transmembrane region" description="Helical" evidence="9">
    <location>
        <begin position="20"/>
        <end position="40"/>
    </location>
</feature>
<proteinExistence type="inferred from homology"/>
<evidence type="ECO:0000256" key="2">
    <source>
        <dbReference type="ARBA" id="ARBA00022448"/>
    </source>
</evidence>
<keyword evidence="11" id="KW-1185">Reference proteome</keyword>
<comment type="caution">
    <text evidence="10">The sequence shown here is derived from an EMBL/GenBank/DDBJ whole genome shotgun (WGS) entry which is preliminary data.</text>
</comment>
<keyword evidence="5 9" id="KW-1133">Transmembrane helix</keyword>
<comment type="similarity">
    <text evidence="8">Belongs to the anion channel-forming bestrophin (TC 1.A.46) family.</text>
</comment>
<evidence type="ECO:0000256" key="5">
    <source>
        <dbReference type="ARBA" id="ARBA00022989"/>
    </source>
</evidence>
<dbReference type="Proteomes" id="UP000247555">
    <property type="component" value="Unassembled WGS sequence"/>
</dbReference>
<protein>
    <submittedName>
        <fullName evidence="10">Putative membrane protein</fullName>
    </submittedName>
</protein>
<dbReference type="PANTHER" id="PTHR33281:SF19">
    <property type="entry name" value="VOLTAGE-DEPENDENT ANION CHANNEL-FORMING PROTEIN YNEE"/>
    <property type="match status" value="1"/>
</dbReference>
<keyword evidence="3" id="KW-1003">Cell membrane</keyword>
<gene>
    <name evidence="10" type="ORF">DFR34_11338</name>
</gene>
<dbReference type="GO" id="GO:0005254">
    <property type="term" value="F:chloride channel activity"/>
    <property type="evidence" value="ECO:0007669"/>
    <property type="project" value="InterPro"/>
</dbReference>
<evidence type="ECO:0000256" key="1">
    <source>
        <dbReference type="ARBA" id="ARBA00004651"/>
    </source>
</evidence>
<keyword evidence="6" id="KW-0406">Ion transport</keyword>
<evidence type="ECO:0000256" key="4">
    <source>
        <dbReference type="ARBA" id="ARBA00022692"/>
    </source>
</evidence>
<feature type="transmembrane region" description="Helical" evidence="9">
    <location>
        <begin position="52"/>
        <end position="70"/>
    </location>
</feature>
<accession>A0A318KJS6</accession>
<dbReference type="InterPro" id="IPR044669">
    <property type="entry name" value="YneE/VCCN1/2-like"/>
</dbReference>
<evidence type="ECO:0000256" key="9">
    <source>
        <dbReference type="SAM" id="Phobius"/>
    </source>
</evidence>
<evidence type="ECO:0000313" key="10">
    <source>
        <dbReference type="EMBL" id="PXX78029.1"/>
    </source>
</evidence>
<dbReference type="AlphaFoldDB" id="A0A318KJS6"/>
<evidence type="ECO:0000313" key="11">
    <source>
        <dbReference type="Proteomes" id="UP000247555"/>
    </source>
</evidence>
<evidence type="ECO:0000256" key="6">
    <source>
        <dbReference type="ARBA" id="ARBA00023065"/>
    </source>
</evidence>
<dbReference type="OrthoDB" id="445589at2"/>
<dbReference type="RefSeq" id="WP_110391115.1">
    <property type="nucleotide sequence ID" value="NZ_QJKI01000013.1"/>
</dbReference>
<evidence type="ECO:0000256" key="8">
    <source>
        <dbReference type="ARBA" id="ARBA00034708"/>
    </source>
</evidence>
<reference evidence="10 11" key="1">
    <citation type="submission" date="2018-05" db="EMBL/GenBank/DDBJ databases">
        <title>Genomic Encyclopedia of Type Strains, Phase IV (KMG-IV): sequencing the most valuable type-strain genomes for metagenomic binning, comparative biology and taxonomic classification.</title>
        <authorList>
            <person name="Goeker M."/>
        </authorList>
    </citation>
    <scope>NUCLEOTIDE SEQUENCE [LARGE SCALE GENOMIC DNA]</scope>
    <source>
        <strain evidence="10 11">DSM 29661</strain>
    </source>
</reference>
<sequence>MIIRPRPHWLAILFARRGSVLPSILPQLGLVTALATIITTSHGTVLGWKTPLTPMPFTLVGIALAIFLGFRNSASYDRYWEARKFWGQGLNECRTLTRQALSLLDKQVDVRPFVYGQIAFIHALRGYLRRVPVERELAALLPAELLARMREAHYPPTLIVVWLGQWLHEQRRAGHLQPVLAAKMEDALSGLNQVQGGCERIVSSPIPFAYTVILYRTVGVYCLLLPFGLVDTLGWMTPLVTAFVSYTFFAQETLLSEIEEPFGNAENDLPLDALSITIERTLREMLGEATLPDMPAAKDFVLT</sequence>
<comment type="subcellular location">
    <subcellularLocation>
        <location evidence="1">Cell membrane</location>
        <topology evidence="1">Multi-pass membrane protein</topology>
    </subcellularLocation>
</comment>
<dbReference type="EMBL" id="QJKI01000013">
    <property type="protein sequence ID" value="PXX78029.1"/>
    <property type="molecule type" value="Genomic_DNA"/>
</dbReference>
<evidence type="ECO:0000256" key="3">
    <source>
        <dbReference type="ARBA" id="ARBA00022475"/>
    </source>
</evidence>
<evidence type="ECO:0000256" key="7">
    <source>
        <dbReference type="ARBA" id="ARBA00023136"/>
    </source>
</evidence>
<keyword evidence="7 9" id="KW-0472">Membrane</keyword>